<dbReference type="SMART" id="SM00175">
    <property type="entry name" value="RAB"/>
    <property type="match status" value="3"/>
</dbReference>
<dbReference type="PROSITE" id="PS51421">
    <property type="entry name" value="RAS"/>
    <property type="match status" value="3"/>
</dbReference>
<dbReference type="Pfam" id="PF00071">
    <property type="entry name" value="Ras"/>
    <property type="match status" value="3"/>
</dbReference>
<protein>
    <submittedName>
        <fullName evidence="4">Cell division control protein 42 homolog</fullName>
    </submittedName>
</protein>
<dbReference type="InterPro" id="IPR001806">
    <property type="entry name" value="Small_GTPase"/>
</dbReference>
<dbReference type="Gene3D" id="3.40.50.300">
    <property type="entry name" value="P-loop containing nucleotide triphosphate hydrolases"/>
    <property type="match status" value="3"/>
</dbReference>
<name>A0A1I8H190_9PLAT</name>
<dbReference type="PROSITE" id="PS51420">
    <property type="entry name" value="RHO"/>
    <property type="match status" value="3"/>
</dbReference>
<dbReference type="GO" id="GO:0003924">
    <property type="term" value="F:GTPase activity"/>
    <property type="evidence" value="ECO:0007669"/>
    <property type="project" value="InterPro"/>
</dbReference>
<dbReference type="InterPro" id="IPR027417">
    <property type="entry name" value="P-loop_NTPase"/>
</dbReference>
<dbReference type="PANTHER" id="PTHR24072">
    <property type="entry name" value="RHO FAMILY GTPASE"/>
    <property type="match status" value="1"/>
</dbReference>
<dbReference type="WBParaSite" id="maker-uti_cns_0003967-snap-gene-0.10-mRNA-1">
    <property type="protein sequence ID" value="maker-uti_cns_0003967-snap-gene-0.10-mRNA-1"/>
    <property type="gene ID" value="maker-uti_cns_0003967-snap-gene-0.10"/>
</dbReference>
<reference evidence="4" key="1">
    <citation type="submission" date="2016-11" db="UniProtKB">
        <authorList>
            <consortium name="WormBaseParasite"/>
        </authorList>
    </citation>
    <scope>IDENTIFICATION</scope>
</reference>
<evidence type="ECO:0000256" key="2">
    <source>
        <dbReference type="ARBA" id="ARBA00023134"/>
    </source>
</evidence>
<dbReference type="InterPro" id="IPR005225">
    <property type="entry name" value="Small_GTP-bd"/>
</dbReference>
<evidence type="ECO:0000256" key="1">
    <source>
        <dbReference type="ARBA" id="ARBA00022741"/>
    </source>
</evidence>
<dbReference type="SUPFAM" id="SSF52540">
    <property type="entry name" value="P-loop containing nucleoside triphosphate hydrolases"/>
    <property type="match status" value="3"/>
</dbReference>
<dbReference type="GO" id="GO:0007264">
    <property type="term" value="P:small GTPase-mediated signal transduction"/>
    <property type="evidence" value="ECO:0007669"/>
    <property type="project" value="InterPro"/>
</dbReference>
<proteinExistence type="predicted"/>
<organism evidence="3 4">
    <name type="scientific">Macrostomum lignano</name>
    <dbReference type="NCBI Taxonomy" id="282301"/>
    <lineage>
        <taxon>Eukaryota</taxon>
        <taxon>Metazoa</taxon>
        <taxon>Spiralia</taxon>
        <taxon>Lophotrochozoa</taxon>
        <taxon>Platyhelminthes</taxon>
        <taxon>Rhabditophora</taxon>
        <taxon>Macrostomorpha</taxon>
        <taxon>Macrostomida</taxon>
        <taxon>Macrostomidae</taxon>
        <taxon>Macrostomum</taxon>
    </lineage>
</organism>
<keyword evidence="1" id="KW-0547">Nucleotide-binding</keyword>
<dbReference type="PROSITE" id="PS51419">
    <property type="entry name" value="RAB"/>
    <property type="match status" value="3"/>
</dbReference>
<dbReference type="Proteomes" id="UP000095280">
    <property type="component" value="Unplaced"/>
</dbReference>
<keyword evidence="2" id="KW-0342">GTP-binding</keyword>
<dbReference type="SMART" id="SM00173">
    <property type="entry name" value="RAS"/>
    <property type="match status" value="3"/>
</dbReference>
<accession>A0A1I8H190</accession>
<dbReference type="GO" id="GO:0005525">
    <property type="term" value="F:GTP binding"/>
    <property type="evidence" value="ECO:0007669"/>
    <property type="project" value="UniProtKB-KW"/>
</dbReference>
<dbReference type="PRINTS" id="PR00449">
    <property type="entry name" value="RASTRNSFRMNG"/>
</dbReference>
<dbReference type="AlphaFoldDB" id="A0A1I8H190"/>
<dbReference type="NCBIfam" id="TIGR00231">
    <property type="entry name" value="small_GTP"/>
    <property type="match status" value="3"/>
</dbReference>
<dbReference type="FunFam" id="3.40.50.300:FF:000118">
    <property type="entry name" value="Rho-related GTP-binding protein RhoG"/>
    <property type="match status" value="3"/>
</dbReference>
<evidence type="ECO:0000313" key="3">
    <source>
        <dbReference type="Proteomes" id="UP000095280"/>
    </source>
</evidence>
<dbReference type="SMART" id="SM00174">
    <property type="entry name" value="RHO"/>
    <property type="match status" value="3"/>
</dbReference>
<sequence length="566" mass="61939">MAAPKTPDEVKCVAVGDGEVGKTCLLMAYTTDTFPKEYLPTVFDEWSANVEVDGRSFRLRLCDTAGQEAYDRLRPLSYPYTSVFLVCFSLVNSTSLDNVIDKWNPEVRHHAPQAPVILVGTKLDLRDSGDSMGKEVTRKRAKLVAKEIKAVTYLECSALTRVGLKDVFDEAVRVAIGGSGKAKNDLADESSMAAPKTPDEVKCVAVGDGEVGKTCLLMAYTTNTFPKEYLPIVFDEWSANVVVDGRSFRLRLCDTAGQEGYDRLRSLSYPYTSVFLVCFSLVNSTSLDNVIDKWNPEVRHHAPQAPVILVGTKLDLRDSGDSMGKEVTRKRAKLVAKEIKAVTYLECSALTRVGLKDVFDEAVRVAIGGSGKAKNDLADESSMAAPKTPDEVKCVAVGDGEVGKTCLLMAYTTNTFPKEYLPIVFDEWSANVVVDGRSFRLRLCDTAGQEGYDRLRSLSYPYTSVFLVCFSLVNSTSLDNVIDKWNPEVRHHAPQAPVILVGTKLDLRGSGDSTANEVTRKRAKLVAKEIKAVTYLECSALTRVGLKDVFDEAVRVAIGGSGKAKK</sequence>
<dbReference type="InterPro" id="IPR003578">
    <property type="entry name" value="Small_GTPase_Rho"/>
</dbReference>
<evidence type="ECO:0000313" key="4">
    <source>
        <dbReference type="WBParaSite" id="maker-uti_cns_0003967-snap-gene-0.10-mRNA-1"/>
    </source>
</evidence>
<keyword evidence="3" id="KW-1185">Reference proteome</keyword>
<dbReference type="SMART" id="SM00176">
    <property type="entry name" value="RAN"/>
    <property type="match status" value="1"/>
</dbReference>
<dbReference type="CDD" id="cd00157">
    <property type="entry name" value="Rho"/>
    <property type="match status" value="3"/>
</dbReference>